<evidence type="ECO:0000313" key="2">
    <source>
        <dbReference type="EMBL" id="AAZ43456.2"/>
    </source>
</evidence>
<feature type="transmembrane region" description="Helical" evidence="1">
    <location>
        <begin position="214"/>
        <end position="238"/>
    </location>
</feature>
<feature type="transmembrane region" description="Helical" evidence="1">
    <location>
        <begin position="126"/>
        <end position="148"/>
    </location>
</feature>
<organism evidence="2 3">
    <name type="scientific">Mycoplasmopsis synoviae (strain 53)</name>
    <name type="common">Mycoplasma synoviae</name>
    <dbReference type="NCBI Taxonomy" id="262723"/>
    <lineage>
        <taxon>Bacteria</taxon>
        <taxon>Bacillati</taxon>
        <taxon>Mycoplasmatota</taxon>
        <taxon>Mycoplasmoidales</taxon>
        <taxon>Metamycoplasmataceae</taxon>
        <taxon>Mycoplasmopsis</taxon>
    </lineage>
</organism>
<name>Q4A715_MYCS5</name>
<protein>
    <submittedName>
        <fullName evidence="2">Uncharacterized protein</fullName>
    </submittedName>
</protein>
<evidence type="ECO:0000313" key="3">
    <source>
        <dbReference type="Proteomes" id="UP000000549"/>
    </source>
</evidence>
<gene>
    <name evidence="2" type="ordered locus">MS53_0035</name>
</gene>
<dbReference type="HOGENOM" id="CLU_815903_0_0_14"/>
<feature type="transmembrane region" description="Helical" evidence="1">
    <location>
        <begin position="245"/>
        <end position="268"/>
    </location>
</feature>
<dbReference type="RefSeq" id="WP_041351814.1">
    <property type="nucleotide sequence ID" value="NC_007294.1"/>
</dbReference>
<reference evidence="2 3" key="1">
    <citation type="journal article" date="2005" name="J. Bacteriol.">
        <title>Swine and poultry pathogens: the complete genome sequences of two strains of Mycoplasma hyopneumoniae and a strain of Mycoplasma synoviae.</title>
        <authorList>
            <person name="Vasconcelos A.T."/>
            <person name="Ferreira H.B."/>
            <person name="Bizarro C.V."/>
            <person name="Bonatto S.L."/>
            <person name="Carvalho M.O."/>
            <person name="Pinto P.M."/>
            <person name="Almeida D.F."/>
            <person name="Almeida L.G."/>
            <person name="Almeida R."/>
            <person name="Alves-Filho L."/>
            <person name="Assuncao E.N."/>
            <person name="Azevedo V.A."/>
            <person name="Bogo M.R."/>
            <person name="Brigido M.M."/>
            <person name="Brocchi M."/>
            <person name="Burity H.A."/>
            <person name="Camargo A.A."/>
            <person name="Camargo S.S."/>
            <person name="Carepo M.S."/>
            <person name="Carraro D.M."/>
            <person name="de Mattos Cascardo J.C."/>
            <person name="Castro L.A."/>
            <person name="Cavalcanti G."/>
            <person name="Chemale G."/>
            <person name="Collevatti R.G."/>
            <person name="Cunha C.W."/>
            <person name="Dallagiovanna B."/>
            <person name="Dambros B.P."/>
            <person name="Dellagostin O.A."/>
            <person name="Falcao C."/>
            <person name="Fantinatti-Garboggini F."/>
            <person name="Felipe M.S."/>
            <person name="Fiorentin L."/>
            <person name="Franco G.R."/>
            <person name="Freitas N.S."/>
            <person name="Frias D."/>
            <person name="Grangeiro T.B."/>
            <person name="Grisard E.C."/>
            <person name="Guimaraes C.T."/>
            <person name="Hungria M."/>
            <person name="Jardim S.N."/>
            <person name="Krieger M.A."/>
            <person name="Laurino J.P."/>
            <person name="Lima L.F."/>
            <person name="Lopes M.I."/>
            <person name="Loreto E.L."/>
            <person name="Madeira H.M."/>
            <person name="Manfio G.P."/>
            <person name="Maranhao A.Q."/>
            <person name="Martinkovics C.T."/>
            <person name="Medeiros S.R."/>
            <person name="Moreira M.A."/>
            <person name="Neiva M."/>
            <person name="Ramalho-Neto C.E."/>
            <person name="Nicolas M.F."/>
            <person name="Oliveira S.C."/>
            <person name="Paixao R.F."/>
            <person name="Pedrosa F.O."/>
            <person name="Pena S.D."/>
            <person name="Pereira M."/>
            <person name="Pereira-Ferrari L."/>
            <person name="Piffer I."/>
            <person name="Pinto L.S."/>
            <person name="Potrich D.P."/>
            <person name="Salim A.C."/>
            <person name="Santos F.R."/>
            <person name="Schmitt R."/>
            <person name="Schneider M.P."/>
            <person name="Schrank A."/>
            <person name="Schrank I.S."/>
            <person name="Schuck A.F."/>
            <person name="Seuanez H.N."/>
            <person name="Silva D.W."/>
            <person name="Silva R."/>
            <person name="Silva S.C."/>
            <person name="Soares C.M."/>
            <person name="Souza K.R."/>
            <person name="Souza R.C."/>
            <person name="Staats C.C."/>
            <person name="Steffens M.B."/>
            <person name="Teixeira S.M."/>
            <person name="Urmenyi T.P."/>
            <person name="Vainstein M.H."/>
            <person name="Zuccherato L.W."/>
            <person name="Simpson A.J."/>
            <person name="Zaha A."/>
        </authorList>
    </citation>
    <scope>NUCLEOTIDE SEQUENCE [LARGE SCALE GENOMIC DNA]</scope>
    <source>
        <strain evidence="2 3">53</strain>
    </source>
</reference>
<feature type="transmembrane region" description="Helical" evidence="1">
    <location>
        <begin position="21"/>
        <end position="45"/>
    </location>
</feature>
<dbReference type="EMBL" id="AE017245">
    <property type="protein sequence ID" value="AAZ43456.2"/>
    <property type="molecule type" value="Genomic_DNA"/>
</dbReference>
<dbReference type="STRING" id="262723.MS53_0035"/>
<proteinExistence type="predicted"/>
<keyword evidence="1" id="KW-1133">Transmembrane helix</keyword>
<dbReference type="Proteomes" id="UP000000549">
    <property type="component" value="Chromosome"/>
</dbReference>
<dbReference type="AlphaFoldDB" id="Q4A715"/>
<dbReference type="KEGG" id="msy:MS53_0035"/>
<accession>Q4A715</accession>
<keyword evidence="1" id="KW-0472">Membrane</keyword>
<keyword evidence="3" id="KW-1185">Reference proteome</keyword>
<feature type="transmembrane region" description="Helical" evidence="1">
    <location>
        <begin position="316"/>
        <end position="338"/>
    </location>
</feature>
<evidence type="ECO:0000256" key="1">
    <source>
        <dbReference type="SAM" id="Phobius"/>
    </source>
</evidence>
<feature type="transmembrane region" description="Helical" evidence="1">
    <location>
        <begin position="85"/>
        <end position="105"/>
    </location>
</feature>
<keyword evidence="1" id="KW-0812">Transmembrane</keyword>
<sequence>MQNYKKNSTKMFYRIFFKKMSVPIAYSLIAIFIYYFFFTLSYYYVSQQFSVQNFYERLKDENSFDSKWIFFWINLSFKFFRYEDFNFFVLLFFYFLPILIWSYYLRLFYKSDYYKRIILLNGNKKTFRYIGLYLVIFWFLIFLIINLVSLKPIDYLYKYLAWKEGGDGNYKNYVKWIPWLNPFILYDSKFKGENFPYNEFKIGETNFFYLENKFYTHIFLMFLSFFTAIAFVSVSFYINKWILYLIYFLTLVSLILDSSKILMVFFPYDEAYQYIGSELKFKKFLVKIPFSFFNPYSLLDVFASFHFLSKKITINWLFPVILISIFNFSVLAFSAWTMRRNFKYSFL</sequence>